<dbReference type="GO" id="GO:0018169">
    <property type="term" value="F:ribosomal S6-glutamic acid ligase activity"/>
    <property type="evidence" value="ECO:0007669"/>
    <property type="project" value="TreeGrafter"/>
</dbReference>
<evidence type="ECO:0000313" key="5">
    <source>
        <dbReference type="Proteomes" id="UP000242175"/>
    </source>
</evidence>
<dbReference type="Pfam" id="PF14397">
    <property type="entry name" value="ATPgrasp_ST"/>
    <property type="match status" value="1"/>
</dbReference>
<dbReference type="PANTHER" id="PTHR21621:SF0">
    <property type="entry name" value="BETA-CITRYLGLUTAMATE SYNTHASE B-RELATED"/>
    <property type="match status" value="1"/>
</dbReference>
<keyword evidence="1" id="KW-0464">Manganese</keyword>
<dbReference type="PANTHER" id="PTHR21621">
    <property type="entry name" value="RIBOSOMAL PROTEIN S6 MODIFICATION PROTEIN"/>
    <property type="match status" value="1"/>
</dbReference>
<dbReference type="GO" id="GO:0005737">
    <property type="term" value="C:cytoplasm"/>
    <property type="evidence" value="ECO:0007669"/>
    <property type="project" value="TreeGrafter"/>
</dbReference>
<organism evidence="4 5">
    <name type="scientific">Paraphotobacterium marinum</name>
    <dbReference type="NCBI Taxonomy" id="1755811"/>
    <lineage>
        <taxon>Bacteria</taxon>
        <taxon>Pseudomonadati</taxon>
        <taxon>Pseudomonadota</taxon>
        <taxon>Gammaproteobacteria</taxon>
        <taxon>Vibrionales</taxon>
        <taxon>Vibrionaceae</taxon>
        <taxon>Paraphotobacterium</taxon>
    </lineage>
</organism>
<dbReference type="KEGG" id="pmai:CF386_05910"/>
<accession>A0A220VEH8</accession>
<dbReference type="InterPro" id="IPR011758">
    <property type="entry name" value="RimK-rel_E_lig"/>
</dbReference>
<dbReference type="Proteomes" id="UP000242175">
    <property type="component" value="Chromosome large"/>
</dbReference>
<dbReference type="GO" id="GO:0046872">
    <property type="term" value="F:metal ion binding"/>
    <property type="evidence" value="ECO:0007669"/>
    <property type="project" value="InterPro"/>
</dbReference>
<keyword evidence="4" id="KW-0436">Ligase</keyword>
<protein>
    <submittedName>
        <fullName evidence="4">Alpha-L-glutamate ligase-like protein</fullName>
    </submittedName>
</protein>
<keyword evidence="5" id="KW-1185">Reference proteome</keyword>
<gene>
    <name evidence="4" type="ORF">CF386_05910</name>
</gene>
<dbReference type="InterPro" id="IPR039523">
    <property type="entry name" value="RimK-rel_E_lig_ATP-grasp"/>
</dbReference>
<evidence type="ECO:0000256" key="2">
    <source>
        <dbReference type="PROSITE-ProRule" id="PRU00409"/>
    </source>
</evidence>
<dbReference type="NCBIfam" id="TIGR02291">
    <property type="entry name" value="rimK_rel_E_lig"/>
    <property type="match status" value="1"/>
</dbReference>
<dbReference type="Gene3D" id="3.30.470.20">
    <property type="entry name" value="ATP-grasp fold, B domain"/>
    <property type="match status" value="1"/>
</dbReference>
<proteinExistence type="predicted"/>
<dbReference type="EMBL" id="CP022355">
    <property type="protein sequence ID" value="ASK78572.1"/>
    <property type="molecule type" value="Genomic_DNA"/>
</dbReference>
<feature type="domain" description="ATP-grasp" evidence="3">
    <location>
        <begin position="47"/>
        <end position="310"/>
    </location>
</feature>
<dbReference type="GO" id="GO:0009432">
    <property type="term" value="P:SOS response"/>
    <property type="evidence" value="ECO:0007669"/>
    <property type="project" value="TreeGrafter"/>
</dbReference>
<evidence type="ECO:0000259" key="3">
    <source>
        <dbReference type="PROSITE" id="PS50975"/>
    </source>
</evidence>
<name>A0A220VEH8_9GAMM</name>
<dbReference type="AlphaFoldDB" id="A0A220VEH8"/>
<dbReference type="OrthoDB" id="336227at2"/>
<reference evidence="4 5" key="1">
    <citation type="journal article" date="2016" name="Int. J. Syst. Evol. Microbiol.">
        <title>Paraphotobacterium marinum gen. nov., sp. nov., a member of the family Vibrionaceae, isolated from surface seawater.</title>
        <authorList>
            <person name="Huang Z."/>
            <person name="Dong C."/>
            <person name="Shao Z."/>
        </authorList>
    </citation>
    <scope>NUCLEOTIDE SEQUENCE [LARGE SCALE GENOMIC DNA]</scope>
    <source>
        <strain evidence="4 5">NSCS20N07D</strain>
    </source>
</reference>
<dbReference type="InterPro" id="IPR011761">
    <property type="entry name" value="ATP-grasp"/>
</dbReference>
<keyword evidence="2" id="KW-0547">Nucleotide-binding</keyword>
<evidence type="ECO:0000256" key="1">
    <source>
        <dbReference type="ARBA" id="ARBA00023211"/>
    </source>
</evidence>
<evidence type="ECO:0000313" key="4">
    <source>
        <dbReference type="EMBL" id="ASK78572.1"/>
    </source>
</evidence>
<sequence length="320" mass="35312">MFFSKLASPKKLNAKGIMGMNQRNINYIGKYNNRNKYPLVDNKLKTKMIAEKYGANVPELIGVIESQSQVKNIHNMVENEGGFVIKPSQGSGGKGILVITSHNNGSYVKPSGQIISLKDVERHITNTLAGLFSLGGKNDVAMIEKIISFDDTFNNYSYEGVPDVRVIIFQGYPVMAMVRLSTAESDGKANLHQGAIGVGIDIATGKAVKGVQFNTPVLTHPDTNQILNQLSIPNWNELLYIASSAWEMTGLGYLGADMVLDKERGPMVLELNARPGLAIQIANGAGLLPRLRFIEHKGYDFEHKSIKERVAWSQEHFRHN</sequence>
<dbReference type="SUPFAM" id="SSF56059">
    <property type="entry name" value="Glutathione synthetase ATP-binding domain-like"/>
    <property type="match status" value="1"/>
</dbReference>
<keyword evidence="2" id="KW-0067">ATP-binding</keyword>
<dbReference type="RefSeq" id="WP_089073480.1">
    <property type="nucleotide sequence ID" value="NZ_CBCSAM010000001.1"/>
</dbReference>
<dbReference type="PROSITE" id="PS50975">
    <property type="entry name" value="ATP_GRASP"/>
    <property type="match status" value="1"/>
</dbReference>
<dbReference type="GO" id="GO:0005524">
    <property type="term" value="F:ATP binding"/>
    <property type="evidence" value="ECO:0007669"/>
    <property type="project" value="UniProtKB-UniRule"/>
</dbReference>